<dbReference type="EMBL" id="CAMXCT030001105">
    <property type="protein sequence ID" value="CAL4774010.1"/>
    <property type="molecule type" value="Genomic_DNA"/>
</dbReference>
<reference evidence="2" key="1">
    <citation type="submission" date="2022-10" db="EMBL/GenBank/DDBJ databases">
        <authorList>
            <person name="Chen Y."/>
            <person name="Dougan E. K."/>
            <person name="Chan C."/>
            <person name="Rhodes N."/>
            <person name="Thang M."/>
        </authorList>
    </citation>
    <scope>NUCLEOTIDE SEQUENCE</scope>
</reference>
<organism evidence="2">
    <name type="scientific">Cladocopium goreaui</name>
    <dbReference type="NCBI Taxonomy" id="2562237"/>
    <lineage>
        <taxon>Eukaryota</taxon>
        <taxon>Sar</taxon>
        <taxon>Alveolata</taxon>
        <taxon>Dinophyceae</taxon>
        <taxon>Suessiales</taxon>
        <taxon>Symbiodiniaceae</taxon>
        <taxon>Cladocopium</taxon>
    </lineage>
</organism>
<keyword evidence="4" id="KW-1185">Reference proteome</keyword>
<feature type="domain" description="VWA-Hint protein Vwaint" evidence="1">
    <location>
        <begin position="135"/>
        <end position="211"/>
    </location>
</feature>
<name>A0A9P1C8Q9_9DINO</name>
<dbReference type="Proteomes" id="UP001152797">
    <property type="component" value="Unassembled WGS sequence"/>
</dbReference>
<accession>A0A9P1C8Q9</accession>
<dbReference type="InterPro" id="IPR032838">
    <property type="entry name" value="Vwaint_dom"/>
</dbReference>
<evidence type="ECO:0000259" key="1">
    <source>
        <dbReference type="Pfam" id="PF14624"/>
    </source>
</evidence>
<sequence length="248" mass="27935">MNSRKYIRNKRTPVLGGLKVEDAGNGCKRLDLPTVQYGQSKDIVLRMSAGGEDAYLSAKATYTMADGEERETPLQEGLVTDATSISEVSLQLWRSRFADLLEQADLEIFWDFMGPLDKRERIKQKSLEDGYDQDPFILHLLQDLQGEAIDAVELAASIGLTTTKAFTKWGRHYLPSLMFAHRRQMCNNFKDPGVQHYGGEMFQALRDEADEKFNQLPPPEPTRSNVRGYTYSAPPVRSMAMYNDASAG</sequence>
<dbReference type="EMBL" id="CAMXCT010001105">
    <property type="protein sequence ID" value="CAI3986698.1"/>
    <property type="molecule type" value="Genomic_DNA"/>
</dbReference>
<reference evidence="3 4" key="2">
    <citation type="submission" date="2024-05" db="EMBL/GenBank/DDBJ databases">
        <authorList>
            <person name="Chen Y."/>
            <person name="Shah S."/>
            <person name="Dougan E. K."/>
            <person name="Thang M."/>
            <person name="Chan C."/>
        </authorList>
    </citation>
    <scope>NUCLEOTIDE SEQUENCE [LARGE SCALE GENOMIC DNA]</scope>
</reference>
<evidence type="ECO:0000313" key="2">
    <source>
        <dbReference type="EMBL" id="CAI3986698.1"/>
    </source>
</evidence>
<protein>
    <submittedName>
        <fullName evidence="3">Inter-alpha-trypsin inhibitor heavy chain H5</fullName>
    </submittedName>
</protein>
<dbReference type="EMBL" id="CAMXCT020001105">
    <property type="protein sequence ID" value="CAL1140073.1"/>
    <property type="molecule type" value="Genomic_DNA"/>
</dbReference>
<evidence type="ECO:0000313" key="3">
    <source>
        <dbReference type="EMBL" id="CAL4774010.1"/>
    </source>
</evidence>
<comment type="caution">
    <text evidence="2">The sequence shown here is derived from an EMBL/GenBank/DDBJ whole genome shotgun (WGS) entry which is preliminary data.</text>
</comment>
<dbReference type="OrthoDB" id="425865at2759"/>
<gene>
    <name evidence="2" type="ORF">C1SCF055_LOCUS14031</name>
</gene>
<evidence type="ECO:0000313" key="4">
    <source>
        <dbReference type="Proteomes" id="UP001152797"/>
    </source>
</evidence>
<dbReference type="Pfam" id="PF14624">
    <property type="entry name" value="Vwaint"/>
    <property type="match status" value="1"/>
</dbReference>
<dbReference type="AlphaFoldDB" id="A0A9P1C8Q9"/>
<proteinExistence type="predicted"/>